<feature type="transmembrane region" description="Helical" evidence="1">
    <location>
        <begin position="99"/>
        <end position="129"/>
    </location>
</feature>
<reference evidence="2" key="2">
    <citation type="submission" date="2025-08" db="UniProtKB">
        <authorList>
            <consortium name="Ensembl"/>
        </authorList>
    </citation>
    <scope>IDENTIFICATION</scope>
</reference>
<evidence type="ECO:0000256" key="1">
    <source>
        <dbReference type="SAM" id="Phobius"/>
    </source>
</evidence>
<accession>A0A3P8WJI0</accession>
<organism evidence="2 3">
    <name type="scientific">Cynoglossus semilaevis</name>
    <name type="common">Tongue sole</name>
    <dbReference type="NCBI Taxonomy" id="244447"/>
    <lineage>
        <taxon>Eukaryota</taxon>
        <taxon>Metazoa</taxon>
        <taxon>Chordata</taxon>
        <taxon>Craniata</taxon>
        <taxon>Vertebrata</taxon>
        <taxon>Euteleostomi</taxon>
        <taxon>Actinopterygii</taxon>
        <taxon>Neopterygii</taxon>
        <taxon>Teleostei</taxon>
        <taxon>Neoteleostei</taxon>
        <taxon>Acanthomorphata</taxon>
        <taxon>Carangaria</taxon>
        <taxon>Pleuronectiformes</taxon>
        <taxon>Pleuronectoidei</taxon>
        <taxon>Cynoglossidae</taxon>
        <taxon>Cynoglossinae</taxon>
        <taxon>Cynoglossus</taxon>
    </lineage>
</organism>
<dbReference type="PANTHER" id="PTHR33802:SF4">
    <property type="entry name" value="SI:DKEY-29D8.3"/>
    <property type="match status" value="1"/>
</dbReference>
<dbReference type="AlphaFoldDB" id="A0A3P8WJI0"/>
<proteinExistence type="predicted"/>
<feature type="transmembrane region" description="Helical" evidence="1">
    <location>
        <begin position="226"/>
        <end position="247"/>
    </location>
</feature>
<dbReference type="GeneTree" id="ENSGT00530000064862"/>
<dbReference type="InParanoid" id="A0A3P8WJI0"/>
<reference evidence="2" key="3">
    <citation type="submission" date="2025-09" db="UniProtKB">
        <authorList>
            <consortium name="Ensembl"/>
        </authorList>
    </citation>
    <scope>IDENTIFICATION</scope>
</reference>
<name>A0A3P8WJI0_CYNSE</name>
<keyword evidence="3" id="KW-1185">Reference proteome</keyword>
<dbReference type="Ensembl" id="ENSCSET00000027234.1">
    <property type="protein sequence ID" value="ENSCSEP00000026874.1"/>
    <property type="gene ID" value="ENSCSEG00000017163.1"/>
</dbReference>
<protein>
    <submittedName>
        <fullName evidence="2">Uncharacterized LOC103377224</fullName>
    </submittedName>
</protein>
<evidence type="ECO:0000313" key="3">
    <source>
        <dbReference type="Proteomes" id="UP000265120"/>
    </source>
</evidence>
<keyword evidence="1" id="KW-0472">Membrane</keyword>
<evidence type="ECO:0000313" key="2">
    <source>
        <dbReference type="Ensembl" id="ENSCSEP00000026874.1"/>
    </source>
</evidence>
<feature type="transmembrane region" description="Helical" evidence="1">
    <location>
        <begin position="70"/>
        <end position="93"/>
    </location>
</feature>
<dbReference type="Proteomes" id="UP000265120">
    <property type="component" value="Chromosome 3"/>
</dbReference>
<feature type="transmembrane region" description="Helical" evidence="1">
    <location>
        <begin position="36"/>
        <end position="58"/>
    </location>
</feature>
<dbReference type="PANTHER" id="PTHR33802">
    <property type="entry name" value="SI:CH211-161H7.5-RELATED"/>
    <property type="match status" value="1"/>
</dbReference>
<dbReference type="OMA" id="WITAMTI"/>
<reference evidence="2 3" key="1">
    <citation type="journal article" date="2014" name="Nat. Genet.">
        <title>Whole-genome sequence of a flatfish provides insights into ZW sex chromosome evolution and adaptation to a benthic lifestyle.</title>
        <authorList>
            <person name="Chen S."/>
            <person name="Zhang G."/>
            <person name="Shao C."/>
            <person name="Huang Q."/>
            <person name="Liu G."/>
            <person name="Zhang P."/>
            <person name="Song W."/>
            <person name="An N."/>
            <person name="Chalopin D."/>
            <person name="Volff J.N."/>
            <person name="Hong Y."/>
            <person name="Li Q."/>
            <person name="Sha Z."/>
            <person name="Zhou H."/>
            <person name="Xie M."/>
            <person name="Yu Q."/>
            <person name="Liu Y."/>
            <person name="Xiang H."/>
            <person name="Wang N."/>
            <person name="Wu K."/>
            <person name="Yang C."/>
            <person name="Zhou Q."/>
            <person name="Liao X."/>
            <person name="Yang L."/>
            <person name="Hu Q."/>
            <person name="Zhang J."/>
            <person name="Meng L."/>
            <person name="Jin L."/>
            <person name="Tian Y."/>
            <person name="Lian J."/>
            <person name="Yang J."/>
            <person name="Miao G."/>
            <person name="Liu S."/>
            <person name="Liang Z."/>
            <person name="Yan F."/>
            <person name="Li Y."/>
            <person name="Sun B."/>
            <person name="Zhang H."/>
            <person name="Zhang J."/>
            <person name="Zhu Y."/>
            <person name="Du M."/>
            <person name="Zhao Y."/>
            <person name="Schartl M."/>
            <person name="Tang Q."/>
            <person name="Wang J."/>
        </authorList>
    </citation>
    <scope>NUCLEOTIDE SEQUENCE</scope>
</reference>
<keyword evidence="1" id="KW-0812">Transmembrane</keyword>
<keyword evidence="1" id="KW-1133">Transmembrane helix</keyword>
<feature type="transmembrane region" description="Helical" evidence="1">
    <location>
        <begin position="149"/>
        <end position="170"/>
    </location>
</feature>
<sequence length="260" mass="29540">SLVFNALAVIGGPFSTTTGNISAIFDTQITPSGWTFSIWSVIYIWITAMTIYIVTGLCRNGYGYVYCSPAVLPYGFFICWCINMAFNIGWLLVWDRMMIMALVFLIFVILTNYSMICFVCHGLHVYGAWLKKYHNVELWLIRGLVQNGVMIYTTWTTLATLINLTIVLTYEVEMSPVDAATVFLLENLVLDKHVRYMLTTYPVVIWALSGNLDKNYNPASPNINGIFIVLLGIASALFVVRIILVIWRHFKQPLYDDVNP</sequence>